<dbReference type="PROSITE" id="PS00136">
    <property type="entry name" value="SUBTILASE_ASP"/>
    <property type="match status" value="1"/>
</dbReference>
<organism evidence="7 8">
    <name type="scientific">Cytospora chrysosperma</name>
    <name type="common">Cytospora canker fungus</name>
    <name type="synonym">Sphaeria chrysosperma</name>
    <dbReference type="NCBI Taxonomy" id="252740"/>
    <lineage>
        <taxon>Eukaryota</taxon>
        <taxon>Fungi</taxon>
        <taxon>Dikarya</taxon>
        <taxon>Ascomycota</taxon>
        <taxon>Pezizomycotina</taxon>
        <taxon>Sordariomycetes</taxon>
        <taxon>Sordariomycetidae</taxon>
        <taxon>Diaporthales</taxon>
        <taxon>Cytosporaceae</taxon>
        <taxon>Cytospora</taxon>
    </lineage>
</organism>
<feature type="active site" description="Charge relay system" evidence="5">
    <location>
        <position position="213"/>
    </location>
</feature>
<comment type="caution">
    <text evidence="7">The sequence shown here is derived from an EMBL/GenBank/DDBJ whole genome shotgun (WGS) entry which is preliminary data.</text>
</comment>
<protein>
    <recommendedName>
        <fullName evidence="6">Peptidase S8/S53 domain-containing protein</fullName>
    </recommendedName>
</protein>
<dbReference type="PRINTS" id="PR00723">
    <property type="entry name" value="SUBTILISIN"/>
</dbReference>
<sequence>MCGLTMCIFGKKAKRREKHRRMAAPTAPQEKPKSHVLVLIMLECDGAAFNNFIAQLPNEGASYNQRYEQPGIDLRGFKTALEAQYARDLRESQVGRDAGVLGVAYFGGVLLNPPPLELPSGLKPRRQTQTGRNVGLGDLWHLEAVDASPSHSAGRGVNVYVMDSGINENHAVMYVFVLNDSLRQEFQSRDFPESFVARDDKGNTHELKDSNGHGTAVASLIGGNNVGVAKGVNIIPVKQLLPDNTLGLPTATKSSPMSVFESLQWVLWHVVKTEKQGKAVLNVSHGSDTSCATNIGTRPSWTDSIPDPTEEEQALSDPWKHFLKVLNQQDIVVVTSAGHDGVNTEDAAGTQSPRRLACPGAVGEKTLIVVGGSQRSVGDCGTVEFWPQSNSFGIVDVLAPGRDITVARHNYDGVWRKDDDTSLSAAITSGIIAQYLGEFDLHALEPGGVACIVKREIGQVGVSGVQITHEGRSYPLLRTLQDEA</sequence>
<dbReference type="PANTHER" id="PTHR43806:SF11">
    <property type="entry name" value="CEREVISIN-RELATED"/>
    <property type="match status" value="1"/>
</dbReference>
<dbReference type="InterPro" id="IPR015500">
    <property type="entry name" value="Peptidase_S8_subtilisin-rel"/>
</dbReference>
<dbReference type="InterPro" id="IPR036852">
    <property type="entry name" value="Peptidase_S8/S53_dom_sf"/>
</dbReference>
<evidence type="ECO:0000256" key="5">
    <source>
        <dbReference type="PROSITE-ProRule" id="PRU01240"/>
    </source>
</evidence>
<feature type="domain" description="Peptidase S8/S53" evidence="6">
    <location>
        <begin position="154"/>
        <end position="439"/>
    </location>
</feature>
<name>A0A423VKU9_CYTCH</name>
<dbReference type="OrthoDB" id="1896086at2759"/>
<dbReference type="InterPro" id="IPR000209">
    <property type="entry name" value="Peptidase_S8/S53_dom"/>
</dbReference>
<evidence type="ECO:0000256" key="2">
    <source>
        <dbReference type="ARBA" id="ARBA00022670"/>
    </source>
</evidence>
<dbReference type="GO" id="GO:0006508">
    <property type="term" value="P:proteolysis"/>
    <property type="evidence" value="ECO:0007669"/>
    <property type="project" value="UniProtKB-KW"/>
</dbReference>
<gene>
    <name evidence="7" type="ORF">VSDG_07944</name>
</gene>
<evidence type="ECO:0000313" key="7">
    <source>
        <dbReference type="EMBL" id="ROV91643.1"/>
    </source>
</evidence>
<evidence type="ECO:0000256" key="4">
    <source>
        <dbReference type="ARBA" id="ARBA00022825"/>
    </source>
</evidence>
<accession>A0A423VKU9</accession>
<dbReference type="STRING" id="252740.A0A423VKU9"/>
<evidence type="ECO:0000259" key="6">
    <source>
        <dbReference type="Pfam" id="PF00082"/>
    </source>
</evidence>
<dbReference type="SUPFAM" id="SSF52743">
    <property type="entry name" value="Subtilisin-like"/>
    <property type="match status" value="1"/>
</dbReference>
<comment type="similarity">
    <text evidence="1 5">Belongs to the peptidase S8 family.</text>
</comment>
<dbReference type="PANTHER" id="PTHR43806">
    <property type="entry name" value="PEPTIDASE S8"/>
    <property type="match status" value="1"/>
</dbReference>
<dbReference type="Pfam" id="PF00082">
    <property type="entry name" value="Peptidase_S8"/>
    <property type="match status" value="1"/>
</dbReference>
<keyword evidence="8" id="KW-1185">Reference proteome</keyword>
<dbReference type="InterPro" id="IPR050131">
    <property type="entry name" value="Peptidase_S8_subtilisin-like"/>
</dbReference>
<keyword evidence="4 5" id="KW-0720">Serine protease</keyword>
<evidence type="ECO:0000256" key="1">
    <source>
        <dbReference type="ARBA" id="ARBA00011073"/>
    </source>
</evidence>
<dbReference type="InterPro" id="IPR023827">
    <property type="entry name" value="Peptidase_S8_Asp-AS"/>
</dbReference>
<proteinExistence type="inferred from homology"/>
<keyword evidence="3 5" id="KW-0378">Hydrolase</keyword>
<keyword evidence="2 5" id="KW-0645">Protease</keyword>
<dbReference type="Gene3D" id="3.40.50.200">
    <property type="entry name" value="Peptidase S8/S53 domain"/>
    <property type="match status" value="1"/>
</dbReference>
<dbReference type="PROSITE" id="PS00137">
    <property type="entry name" value="SUBTILASE_HIS"/>
    <property type="match status" value="1"/>
</dbReference>
<feature type="active site" description="Charge relay system" evidence="5">
    <location>
        <position position="163"/>
    </location>
</feature>
<feature type="active site" description="Charge relay system" evidence="5">
    <location>
        <position position="422"/>
    </location>
</feature>
<dbReference type="EMBL" id="LJZO01000042">
    <property type="protein sequence ID" value="ROV91643.1"/>
    <property type="molecule type" value="Genomic_DNA"/>
</dbReference>
<dbReference type="GO" id="GO:0004252">
    <property type="term" value="F:serine-type endopeptidase activity"/>
    <property type="evidence" value="ECO:0007669"/>
    <property type="project" value="UniProtKB-UniRule"/>
</dbReference>
<evidence type="ECO:0000256" key="3">
    <source>
        <dbReference type="ARBA" id="ARBA00022801"/>
    </source>
</evidence>
<reference evidence="7 8" key="1">
    <citation type="submission" date="2015-09" db="EMBL/GenBank/DDBJ databases">
        <title>Host preference determinants of Valsa canker pathogens revealed by comparative genomics.</title>
        <authorList>
            <person name="Yin Z."/>
            <person name="Huang L."/>
        </authorList>
    </citation>
    <scope>NUCLEOTIDE SEQUENCE [LARGE SCALE GENOMIC DNA]</scope>
    <source>
        <strain evidence="7 8">YSFL</strain>
    </source>
</reference>
<evidence type="ECO:0000313" key="8">
    <source>
        <dbReference type="Proteomes" id="UP000284375"/>
    </source>
</evidence>
<dbReference type="Proteomes" id="UP000284375">
    <property type="component" value="Unassembled WGS sequence"/>
</dbReference>
<dbReference type="PROSITE" id="PS51892">
    <property type="entry name" value="SUBTILASE"/>
    <property type="match status" value="1"/>
</dbReference>
<dbReference type="AlphaFoldDB" id="A0A423VKU9"/>
<dbReference type="InterPro" id="IPR022398">
    <property type="entry name" value="Peptidase_S8_His-AS"/>
</dbReference>